<evidence type="ECO:0000313" key="2">
    <source>
        <dbReference type="EMBL" id="QAS80661.1"/>
    </source>
</evidence>
<dbReference type="KEGG" id="rad:CO657_03405"/>
<accession>A0AAE5WQD8</accession>
<dbReference type="Proteomes" id="UP000220927">
    <property type="component" value="Chromosome"/>
</dbReference>
<organism evidence="2 3">
    <name type="scientific">Rhizobium acidisoli</name>
    <dbReference type="NCBI Taxonomy" id="1538158"/>
    <lineage>
        <taxon>Bacteria</taxon>
        <taxon>Pseudomonadati</taxon>
        <taxon>Pseudomonadota</taxon>
        <taxon>Alphaproteobacteria</taxon>
        <taxon>Hyphomicrobiales</taxon>
        <taxon>Rhizobiaceae</taxon>
        <taxon>Rhizobium/Agrobacterium group</taxon>
        <taxon>Rhizobium</taxon>
    </lineage>
</organism>
<proteinExistence type="predicted"/>
<keyword evidence="2" id="KW-0378">Hydrolase</keyword>
<dbReference type="EMBL" id="CP034998">
    <property type="protein sequence ID" value="QAS80661.1"/>
    <property type="molecule type" value="Genomic_DNA"/>
</dbReference>
<keyword evidence="2" id="KW-0645">Protease</keyword>
<gene>
    <name evidence="2" type="ORF">CO657_03405</name>
</gene>
<protein>
    <submittedName>
        <fullName evidence="2">Carboxypeptidase regulatory-like domain-containing protein</fullName>
    </submittedName>
</protein>
<dbReference type="AlphaFoldDB" id="A0AAE5WQD8"/>
<name>A0AAE5WQD8_9HYPH</name>
<keyword evidence="3" id="KW-1185">Reference proteome</keyword>
<evidence type="ECO:0000313" key="3">
    <source>
        <dbReference type="Proteomes" id="UP000220927"/>
    </source>
</evidence>
<sequence length="139" mass="15427">MLAGCGLPLHETVQPEASLTVRSETGTPIQGAQVRLNMRAIPSTKHAIAVVLTDTDGRASFPEVKEWHTRYPLMMHGTVEYQWAWCVSKAGYQDHDERWSAEFKPYAVVTMKEGNSRGCPDTRNPGEPRVLVAPRHAAS</sequence>
<reference evidence="2 3" key="1">
    <citation type="submission" date="2019-01" db="EMBL/GenBank/DDBJ databases">
        <title>Genomic insights into the origins and evolution of symbiotic genes in the Phaseolus vulgaris microsymbionts.</title>
        <authorList>
            <person name="Tong W."/>
        </authorList>
    </citation>
    <scope>NUCLEOTIDE SEQUENCE [LARGE SCALE GENOMIC DNA]</scope>
    <source>
        <strain evidence="2 3">FH23</strain>
    </source>
</reference>
<keyword evidence="2" id="KW-0121">Carboxypeptidase</keyword>
<evidence type="ECO:0000256" key="1">
    <source>
        <dbReference type="SAM" id="MobiDB-lite"/>
    </source>
</evidence>
<dbReference type="GO" id="GO:0004180">
    <property type="term" value="F:carboxypeptidase activity"/>
    <property type="evidence" value="ECO:0007669"/>
    <property type="project" value="UniProtKB-KW"/>
</dbReference>
<feature type="region of interest" description="Disordered" evidence="1">
    <location>
        <begin position="115"/>
        <end position="139"/>
    </location>
</feature>